<sequence length="117" mass="12623">MRAILILLASTVVAGAEPASRADRALVVAWAKGFFADPYSLRSTEISDRTVVNGVSVLCVAFNARNLAGGYAGIYRKPFEITPAGLVPGERSYRVNTETCYAPQITMRPFPELSAIK</sequence>
<dbReference type="RefSeq" id="WP_238308649.1">
    <property type="nucleotide sequence ID" value="NZ_BPRE01000020.1"/>
</dbReference>
<organism evidence="1 2">
    <name type="scientific">Methylorubrum suomiense</name>
    <dbReference type="NCBI Taxonomy" id="144191"/>
    <lineage>
        <taxon>Bacteria</taxon>
        <taxon>Pseudomonadati</taxon>
        <taxon>Pseudomonadota</taxon>
        <taxon>Alphaproteobacteria</taxon>
        <taxon>Hyphomicrobiales</taxon>
        <taxon>Methylobacteriaceae</taxon>
        <taxon>Methylorubrum</taxon>
    </lineage>
</organism>
<dbReference type="Proteomes" id="UP001055093">
    <property type="component" value="Unassembled WGS sequence"/>
</dbReference>
<reference evidence="1" key="2">
    <citation type="submission" date="2021-08" db="EMBL/GenBank/DDBJ databases">
        <authorList>
            <person name="Tani A."/>
            <person name="Ola A."/>
            <person name="Ogura Y."/>
            <person name="Katsura K."/>
            <person name="Hayashi T."/>
        </authorList>
    </citation>
    <scope>NUCLEOTIDE SEQUENCE</scope>
    <source>
        <strain evidence="1">DSM 14458</strain>
    </source>
</reference>
<gene>
    <name evidence="1" type="ORF">BGCPKDLD_4679</name>
</gene>
<dbReference type="EMBL" id="BPRE01000020">
    <property type="protein sequence ID" value="GJE78068.1"/>
    <property type="molecule type" value="Genomic_DNA"/>
</dbReference>
<protein>
    <submittedName>
        <fullName evidence="1">Uncharacterized protein</fullName>
    </submittedName>
</protein>
<keyword evidence="2" id="KW-1185">Reference proteome</keyword>
<proteinExistence type="predicted"/>
<evidence type="ECO:0000313" key="1">
    <source>
        <dbReference type="EMBL" id="GJE78068.1"/>
    </source>
</evidence>
<name>A0ABQ4V335_9HYPH</name>
<evidence type="ECO:0000313" key="2">
    <source>
        <dbReference type="Proteomes" id="UP001055093"/>
    </source>
</evidence>
<accession>A0ABQ4V335</accession>
<comment type="caution">
    <text evidence="1">The sequence shown here is derived from an EMBL/GenBank/DDBJ whole genome shotgun (WGS) entry which is preliminary data.</text>
</comment>
<reference evidence="1" key="1">
    <citation type="journal article" date="2021" name="Front. Microbiol.">
        <title>Comprehensive Comparative Genomics and Phenotyping of Methylobacterium Species.</title>
        <authorList>
            <person name="Alessa O."/>
            <person name="Ogura Y."/>
            <person name="Fujitani Y."/>
            <person name="Takami H."/>
            <person name="Hayashi T."/>
            <person name="Sahin N."/>
            <person name="Tani A."/>
        </authorList>
    </citation>
    <scope>NUCLEOTIDE SEQUENCE</scope>
    <source>
        <strain evidence="1">DSM 14458</strain>
    </source>
</reference>